<protein>
    <recommendedName>
        <fullName evidence="4">Transmembrane protein (PGPGW)</fullName>
    </recommendedName>
</protein>
<dbReference type="Proteomes" id="UP000317894">
    <property type="component" value="Unassembled WGS sequence"/>
</dbReference>
<keyword evidence="1" id="KW-1133">Transmembrane helix</keyword>
<proteinExistence type="predicted"/>
<evidence type="ECO:0000313" key="2">
    <source>
        <dbReference type="EMBL" id="TRW15213.1"/>
    </source>
</evidence>
<gene>
    <name evidence="2" type="ORF">FMM06_16425</name>
</gene>
<name>A0A552UAH7_9SPHN</name>
<dbReference type="AlphaFoldDB" id="A0A552UAH7"/>
<feature type="transmembrane region" description="Helical" evidence="1">
    <location>
        <begin position="7"/>
        <end position="26"/>
    </location>
</feature>
<keyword evidence="1" id="KW-0812">Transmembrane</keyword>
<dbReference type="RefSeq" id="WP_144335382.1">
    <property type="nucleotide sequence ID" value="NZ_VJWA01000002.1"/>
</dbReference>
<evidence type="ECO:0000256" key="1">
    <source>
        <dbReference type="SAM" id="Phobius"/>
    </source>
</evidence>
<organism evidence="2 3">
    <name type="scientific">Glacieibacterium frigidum</name>
    <dbReference type="NCBI Taxonomy" id="2593303"/>
    <lineage>
        <taxon>Bacteria</taxon>
        <taxon>Pseudomonadati</taxon>
        <taxon>Pseudomonadota</taxon>
        <taxon>Alphaproteobacteria</taxon>
        <taxon>Sphingomonadales</taxon>
        <taxon>Sphingosinicellaceae</taxon>
        <taxon>Glacieibacterium</taxon>
    </lineage>
</organism>
<keyword evidence="3" id="KW-1185">Reference proteome</keyword>
<feature type="transmembrane region" description="Helical" evidence="1">
    <location>
        <begin position="32"/>
        <end position="55"/>
    </location>
</feature>
<accession>A0A552UAH7</accession>
<sequence length="93" mass="10875">MLIRSEPFRVVQLALGAVLMIVGPIVGTPIPVPFPIGLVLFGLGLALVLRNSLWARWRYVRWKRRYPRAGKITEFGLQRHRRFGDYFRRNTNR</sequence>
<comment type="caution">
    <text evidence="2">The sequence shown here is derived from an EMBL/GenBank/DDBJ whole genome shotgun (WGS) entry which is preliminary data.</text>
</comment>
<dbReference type="OrthoDB" id="7594663at2"/>
<evidence type="ECO:0008006" key="4">
    <source>
        <dbReference type="Google" id="ProtNLM"/>
    </source>
</evidence>
<reference evidence="2 3" key="1">
    <citation type="submission" date="2019-07" db="EMBL/GenBank/DDBJ databases">
        <title>Novel species isolated from glacier.</title>
        <authorList>
            <person name="Liu Q."/>
            <person name="Xin Y.-H."/>
        </authorList>
    </citation>
    <scope>NUCLEOTIDE SEQUENCE [LARGE SCALE GENOMIC DNA]</scope>
    <source>
        <strain evidence="2 3">LB1R16</strain>
    </source>
</reference>
<keyword evidence="1" id="KW-0472">Membrane</keyword>
<dbReference type="EMBL" id="VJWA01000002">
    <property type="protein sequence ID" value="TRW15213.1"/>
    <property type="molecule type" value="Genomic_DNA"/>
</dbReference>
<evidence type="ECO:0000313" key="3">
    <source>
        <dbReference type="Proteomes" id="UP000317894"/>
    </source>
</evidence>